<gene>
    <name evidence="1" type="ORF">pdam_00023741</name>
</gene>
<proteinExistence type="predicted"/>
<accession>A0A3M6UJS1</accession>
<evidence type="ECO:0000313" key="1">
    <source>
        <dbReference type="EMBL" id="RMX53916.1"/>
    </source>
</evidence>
<reference evidence="1 2" key="1">
    <citation type="journal article" date="2018" name="Sci. Rep.">
        <title>Comparative analysis of the Pocillopora damicornis genome highlights role of immune system in coral evolution.</title>
        <authorList>
            <person name="Cunning R."/>
            <person name="Bay R.A."/>
            <person name="Gillette P."/>
            <person name="Baker A.C."/>
            <person name="Traylor-Knowles N."/>
        </authorList>
    </citation>
    <scope>NUCLEOTIDE SEQUENCE [LARGE SCALE GENOMIC DNA]</scope>
    <source>
        <strain evidence="1">RSMAS</strain>
        <tissue evidence="1">Whole animal</tissue>
    </source>
</reference>
<comment type="caution">
    <text evidence="1">The sequence shown here is derived from an EMBL/GenBank/DDBJ whole genome shotgun (WGS) entry which is preliminary data.</text>
</comment>
<dbReference type="AlphaFoldDB" id="A0A3M6UJS1"/>
<protein>
    <submittedName>
        <fullName evidence="1">Uncharacterized protein</fullName>
    </submittedName>
</protein>
<keyword evidence="2" id="KW-1185">Reference proteome</keyword>
<name>A0A3M6UJS1_POCDA</name>
<organism evidence="1 2">
    <name type="scientific">Pocillopora damicornis</name>
    <name type="common">Cauliflower coral</name>
    <name type="synonym">Millepora damicornis</name>
    <dbReference type="NCBI Taxonomy" id="46731"/>
    <lineage>
        <taxon>Eukaryota</taxon>
        <taxon>Metazoa</taxon>
        <taxon>Cnidaria</taxon>
        <taxon>Anthozoa</taxon>
        <taxon>Hexacorallia</taxon>
        <taxon>Scleractinia</taxon>
        <taxon>Astrocoeniina</taxon>
        <taxon>Pocilloporidae</taxon>
        <taxon>Pocillopora</taxon>
    </lineage>
</organism>
<dbReference type="Proteomes" id="UP000275408">
    <property type="component" value="Unassembled WGS sequence"/>
</dbReference>
<dbReference type="EMBL" id="RCHS01001372">
    <property type="protein sequence ID" value="RMX53916.1"/>
    <property type="molecule type" value="Genomic_DNA"/>
</dbReference>
<evidence type="ECO:0000313" key="2">
    <source>
        <dbReference type="Proteomes" id="UP000275408"/>
    </source>
</evidence>
<sequence length="106" mass="12143">MEMLKNVEEEREEIRYIDVTSEYPNVNKYGSICVSFSSSFPGLRFFAAAAAAPDRQPLAVSFFVYLTYEISLLISNTYWKTMDDDEDVLLARGHGSRLCFIKLVKI</sequence>